<evidence type="ECO:0000313" key="2">
    <source>
        <dbReference type="EMBL" id="DAF91177.1"/>
    </source>
</evidence>
<feature type="compositionally biased region" description="Basic and acidic residues" evidence="1">
    <location>
        <begin position="16"/>
        <end position="25"/>
    </location>
</feature>
<organism evidence="2">
    <name type="scientific">Siphoviridae sp. ctKNZ79</name>
    <dbReference type="NCBI Taxonomy" id="2825440"/>
    <lineage>
        <taxon>Viruses</taxon>
        <taxon>Duplodnaviria</taxon>
        <taxon>Heunggongvirae</taxon>
        <taxon>Uroviricota</taxon>
        <taxon>Caudoviricetes</taxon>
    </lineage>
</organism>
<name>A0A8S5U9M0_9CAUD</name>
<proteinExistence type="predicted"/>
<feature type="region of interest" description="Disordered" evidence="1">
    <location>
        <begin position="16"/>
        <end position="40"/>
    </location>
</feature>
<reference evidence="2" key="1">
    <citation type="journal article" date="2021" name="Proc. Natl. Acad. Sci. U.S.A.">
        <title>A Catalog of Tens of Thousands of Viruses from Human Metagenomes Reveals Hidden Associations with Chronic Diseases.</title>
        <authorList>
            <person name="Tisza M.J."/>
            <person name="Buck C.B."/>
        </authorList>
    </citation>
    <scope>NUCLEOTIDE SEQUENCE</scope>
    <source>
        <strain evidence="2">CtKNZ79</strain>
    </source>
</reference>
<protein>
    <submittedName>
        <fullName evidence="2">Uncharacterized protein</fullName>
    </submittedName>
</protein>
<evidence type="ECO:0000256" key="1">
    <source>
        <dbReference type="SAM" id="MobiDB-lite"/>
    </source>
</evidence>
<dbReference type="EMBL" id="BK016045">
    <property type="protein sequence ID" value="DAF91177.1"/>
    <property type="molecule type" value="Genomic_DNA"/>
</dbReference>
<accession>A0A8S5U9M0</accession>
<sequence>MFPAFAALYSKDPAEKEQHRLHSLFDRGPVPKGQRKAANG</sequence>